<dbReference type="GO" id="GO:0045454">
    <property type="term" value="P:cell redox homeostasis"/>
    <property type="evidence" value="ECO:0007669"/>
    <property type="project" value="UniProtKB-ARBA"/>
</dbReference>
<feature type="binding site" evidence="2">
    <location>
        <position position="884"/>
    </location>
    <ligand>
        <name>Cu cation</name>
        <dbReference type="ChEBI" id="CHEBI:23378"/>
    </ligand>
</feature>
<comment type="caution">
    <text evidence="6">The sequence shown here is derived from an EMBL/GenBank/DDBJ whole genome shotgun (WGS) entry which is preliminary data.</text>
</comment>
<dbReference type="GO" id="GO:0005739">
    <property type="term" value="C:mitochondrion"/>
    <property type="evidence" value="ECO:0007669"/>
    <property type="project" value="GOC"/>
</dbReference>
<sequence>MSKPRHHPPPRERTTTPAGGSSDLLSPFLRPLPTLSSPVSNRAGQSTTAKLTTHTPNQPYDRNDLDEPYLIIAQDQRQQRSIPPKSPAPPSSPAAAKSTPASLHRLRRTPNFLASPSPRAEEQHRPRSPSRVTVALGPTGRYVLVDELDKRKQRPGRPKATRQLSQGNLSSSSIATSASFRRRAEGSNLEETRERNSHPVLRISKNTHNAILYALEATLRGPNTISIDQDECYSQMAELMSGRGPATSNGNGAPSVRATSGRSAISSPSGIRGPKAIMQERVEREARQKEERERLQREQDARAQEEAERRAAEKVNEIRRPTATAAGAGPSTVGVDPSSSRQPVQPISSRLNAESGGRTGRTSGIPTSIQAQVSQSTRNEQAPSRPPQGASGPSVAEATVGGPSGAQSRPGEYSTTSVGRGRTSFPHAFERWETLSAHWEGLTSFWIRRLEQNASEIQGDPIAQQLSRQVTDLSSAGANLFHAVVELQRLRASSERKFQRWFFETRSELERNQEVAAMLEAALQEERRNRADAIRKAVEEERGSSKLHKQLAEMRKELTISKEEARRAWEELGRREQEERDRTTSLQLGQPTIVGGVQVVPMTQGVSRGNTQREPRYAQPEMPEYTQSPTPRATRPEYTNAPAVQPVPASSSGPNPVFQTPSSVHHQQSYASEGTMSEGEFIRDATGNFVRDAREEFETPATQPSVYHVPASVPPQPQYSAAPDYSGSGFSATGWEELPGRQHHHHPTRLSDVLEEEEERSRTSATRGARSTSSHHAFSHPSAGRHQQRRYKAKTVEEARSRYRTGPFSWKAGVLFVLAGCGLVWYFESEKKRMQRRRIAEANKGVGKPKVGGDFNLVDHEGRPFSSSNLKGRYSLVYFGFTHCPDICPEELDKMAQMFDLVEAQKPGAVVPVFITCDPARDDPKVLKSYLAEFHPKFIGLTGTYDEIKDVCKSYRVYFSTPKDVKPGQDYLVDHSIYFYLMDPEGDFVEALGRQHSPQQAANRNEDPKKDTVTGFGQHRPAPLTNPYLRSGVSYHANDAYDTSEDPESERYAASDITRAVCTSSYLYSRWQGIDGVLLHVSKPIPGATETLEYLQRHNIPFILLTNGGGKHEQERVEDLSKRLGVPLSTENFVQSHTPFQELVHKAWTQGHVDGHTQTVLENGNGISGFADKNILITGSDPAKSRLIAEAYGFRSVITPADILVAHPTMFPFESLLKEHYAATARPLPSPDPKIDAIFVFNDPRDWALDTQIIVDLLLSQGGVLGTYSSKNGRAEFENHGWQADGQPHLYFSNHDLFWSATYHLPRFGQGAFQAALAGIWNQITGGTAEMRRTTIGKPYARTYGYAERVLAQWRAELLKKSGRVENPEAEAQPLTRVYMVGDNPESDIRGANEYRSPQGTEWASILVRTGVWNKDRDGEPKHQPTAIVDDVKSAVGWALEREGWR</sequence>
<dbReference type="Pfam" id="PF13344">
    <property type="entry name" value="Hydrolase_6"/>
    <property type="match status" value="1"/>
</dbReference>
<feature type="region of interest" description="Disordered" evidence="5">
    <location>
        <begin position="606"/>
        <end position="681"/>
    </location>
</feature>
<dbReference type="EMBL" id="WUBL01000020">
    <property type="protein sequence ID" value="KAF2970707.1"/>
    <property type="molecule type" value="Genomic_DNA"/>
</dbReference>
<feature type="compositionally biased region" description="Low complexity" evidence="5">
    <location>
        <begin position="321"/>
        <end position="330"/>
    </location>
</feature>
<dbReference type="NCBIfam" id="TIGR01460">
    <property type="entry name" value="HAD-SF-IIA"/>
    <property type="match status" value="1"/>
</dbReference>
<feature type="binding site" evidence="2">
    <location>
        <position position="975"/>
    </location>
    <ligand>
        <name>Cu cation</name>
        <dbReference type="ChEBI" id="CHEBI:23378"/>
    </ligand>
</feature>
<feature type="region of interest" description="Disordered" evidence="5">
    <location>
        <begin position="1"/>
        <end position="197"/>
    </location>
</feature>
<protein>
    <recommendedName>
        <fullName evidence="8">Thioredoxin domain-containing protein</fullName>
    </recommendedName>
</protein>
<keyword evidence="2" id="KW-0186">Copper</keyword>
<evidence type="ECO:0000256" key="2">
    <source>
        <dbReference type="PIRSR" id="PIRSR603782-1"/>
    </source>
</evidence>
<dbReference type="Gene3D" id="3.40.50.1000">
    <property type="entry name" value="HAD superfamily/HAD-like"/>
    <property type="match status" value="2"/>
</dbReference>
<dbReference type="Pfam" id="PF13242">
    <property type="entry name" value="Hydrolase_like"/>
    <property type="match status" value="1"/>
</dbReference>
<dbReference type="FunFam" id="3.40.30.10:FF:000013">
    <property type="entry name" value="Blast:Protein SCO1 homolog, mitochondrial"/>
    <property type="match status" value="1"/>
</dbReference>
<feature type="compositionally biased region" description="Basic and acidic residues" evidence="5">
    <location>
        <begin position="182"/>
        <end position="197"/>
    </location>
</feature>
<feature type="disulfide bond" description="Redox-active" evidence="3">
    <location>
        <begin position="884"/>
        <end position="888"/>
    </location>
</feature>
<dbReference type="CDD" id="cd02968">
    <property type="entry name" value="SCO"/>
    <property type="match status" value="1"/>
</dbReference>
<dbReference type="InterPro" id="IPR006357">
    <property type="entry name" value="HAD-SF_hydro_IIA"/>
</dbReference>
<feature type="compositionally biased region" description="Low complexity" evidence="5">
    <location>
        <begin position="170"/>
        <end position="179"/>
    </location>
</feature>
<keyword evidence="2" id="KW-0479">Metal-binding</keyword>
<evidence type="ECO:0008006" key="8">
    <source>
        <dbReference type="Google" id="ProtNLM"/>
    </source>
</evidence>
<evidence type="ECO:0000256" key="3">
    <source>
        <dbReference type="PIRSR" id="PIRSR603782-2"/>
    </source>
</evidence>
<feature type="compositionally biased region" description="Polar residues" evidence="5">
    <location>
        <begin position="34"/>
        <end position="60"/>
    </location>
</feature>
<feature type="region of interest" description="Disordered" evidence="5">
    <location>
        <begin position="698"/>
        <end position="795"/>
    </location>
</feature>
<feature type="compositionally biased region" description="Polar residues" evidence="5">
    <location>
        <begin position="246"/>
        <end position="269"/>
    </location>
</feature>
<feature type="compositionally biased region" description="Low complexity" evidence="5">
    <location>
        <begin position="93"/>
        <end position="102"/>
    </location>
</feature>
<dbReference type="Gene3D" id="3.40.30.10">
    <property type="entry name" value="Glutaredoxin"/>
    <property type="match status" value="1"/>
</dbReference>
<keyword evidence="7" id="KW-1185">Reference proteome</keyword>
<dbReference type="GO" id="GO:0033617">
    <property type="term" value="P:mitochondrial respiratory chain complex IV assembly"/>
    <property type="evidence" value="ECO:0007669"/>
    <property type="project" value="TreeGrafter"/>
</dbReference>
<dbReference type="PANTHER" id="PTHR12151">
    <property type="entry name" value="ELECTRON TRANSPORT PROTIN SCO1/SENC FAMILY MEMBER"/>
    <property type="match status" value="1"/>
</dbReference>
<dbReference type="Pfam" id="PF02630">
    <property type="entry name" value="SCO1-SenC"/>
    <property type="match status" value="1"/>
</dbReference>
<dbReference type="GO" id="GO:0005507">
    <property type="term" value="F:copper ion binding"/>
    <property type="evidence" value="ECO:0007669"/>
    <property type="project" value="UniProtKB-ARBA"/>
</dbReference>
<feature type="region of interest" description="Disordered" evidence="5">
    <location>
        <begin position="995"/>
        <end position="1031"/>
    </location>
</feature>
<evidence type="ECO:0000256" key="5">
    <source>
        <dbReference type="SAM" id="MobiDB-lite"/>
    </source>
</evidence>
<feature type="coiled-coil region" evidence="4">
    <location>
        <begin position="509"/>
        <end position="568"/>
    </location>
</feature>
<organism evidence="6 7">
    <name type="scientific">Xylaria multiplex</name>
    <dbReference type="NCBI Taxonomy" id="323545"/>
    <lineage>
        <taxon>Eukaryota</taxon>
        <taxon>Fungi</taxon>
        <taxon>Dikarya</taxon>
        <taxon>Ascomycota</taxon>
        <taxon>Pezizomycotina</taxon>
        <taxon>Sordariomycetes</taxon>
        <taxon>Xylariomycetidae</taxon>
        <taxon>Xylariales</taxon>
        <taxon>Xylariaceae</taxon>
        <taxon>Xylaria</taxon>
    </lineage>
</organism>
<dbReference type="InterPro" id="IPR006353">
    <property type="entry name" value="HAD-SF_hydro_IIA_CECR5"/>
</dbReference>
<feature type="region of interest" description="Disordered" evidence="5">
    <location>
        <begin position="241"/>
        <end position="422"/>
    </location>
</feature>
<accession>A0A7C8MXC3</accession>
<dbReference type="InterPro" id="IPR036249">
    <property type="entry name" value="Thioredoxin-like_sf"/>
</dbReference>
<dbReference type="SUPFAM" id="SSF52833">
    <property type="entry name" value="Thioredoxin-like"/>
    <property type="match status" value="1"/>
</dbReference>
<keyword evidence="4" id="KW-0175">Coiled coil</keyword>
<dbReference type="InterPro" id="IPR003782">
    <property type="entry name" value="SCO1/SenC"/>
</dbReference>
<reference evidence="6 7" key="1">
    <citation type="submission" date="2019-12" db="EMBL/GenBank/DDBJ databases">
        <title>Draft genome sequence of the ascomycete Xylaria multiplex DSM 110363.</title>
        <authorList>
            <person name="Buettner E."/>
            <person name="Kellner H."/>
        </authorList>
    </citation>
    <scope>NUCLEOTIDE SEQUENCE [LARGE SCALE GENOMIC DNA]</scope>
    <source>
        <strain evidence="6 7">DSM 110363</strain>
    </source>
</reference>
<feature type="compositionally biased region" description="Polar residues" evidence="5">
    <location>
        <begin position="648"/>
        <end position="675"/>
    </location>
</feature>
<feature type="binding site" evidence="2">
    <location>
        <position position="888"/>
    </location>
    <ligand>
        <name>Cu cation</name>
        <dbReference type="ChEBI" id="CHEBI:23378"/>
    </ligand>
</feature>
<evidence type="ECO:0000313" key="6">
    <source>
        <dbReference type="EMBL" id="KAF2970707.1"/>
    </source>
</evidence>
<dbReference type="Proteomes" id="UP000481858">
    <property type="component" value="Unassembled WGS sequence"/>
</dbReference>
<feature type="compositionally biased region" description="Basic and acidic residues" evidence="5">
    <location>
        <begin position="278"/>
        <end position="320"/>
    </location>
</feature>
<feature type="compositionally biased region" description="Basic residues" evidence="5">
    <location>
        <begin position="151"/>
        <end position="160"/>
    </location>
</feature>
<dbReference type="SUPFAM" id="SSF56784">
    <property type="entry name" value="HAD-like"/>
    <property type="match status" value="1"/>
</dbReference>
<evidence type="ECO:0000256" key="4">
    <source>
        <dbReference type="SAM" id="Coils"/>
    </source>
</evidence>
<dbReference type="InterPro" id="IPR023214">
    <property type="entry name" value="HAD_sf"/>
</dbReference>
<evidence type="ECO:0000313" key="7">
    <source>
        <dbReference type="Proteomes" id="UP000481858"/>
    </source>
</evidence>
<dbReference type="InParanoid" id="A0A7C8MXC3"/>
<comment type="similarity">
    <text evidence="1">Belongs to the SCO1/2 family.</text>
</comment>
<proteinExistence type="inferred from homology"/>
<feature type="compositionally biased region" description="Low complexity" evidence="5">
    <location>
        <begin position="763"/>
        <end position="774"/>
    </location>
</feature>
<dbReference type="OrthoDB" id="5945798at2759"/>
<feature type="compositionally biased region" description="Polar residues" evidence="5">
    <location>
        <begin position="337"/>
        <end position="352"/>
    </location>
</feature>
<name>A0A7C8MXC3_9PEZI</name>
<evidence type="ECO:0000256" key="1">
    <source>
        <dbReference type="ARBA" id="ARBA00010996"/>
    </source>
</evidence>
<feature type="compositionally biased region" description="Polar residues" evidence="5">
    <location>
        <begin position="360"/>
        <end position="382"/>
    </location>
</feature>
<dbReference type="NCBIfam" id="TIGR01456">
    <property type="entry name" value="CECR5"/>
    <property type="match status" value="1"/>
</dbReference>
<keyword evidence="3" id="KW-1015">Disulfide bond</keyword>
<dbReference type="PANTHER" id="PTHR12151:SF5">
    <property type="entry name" value="AT19154P"/>
    <property type="match status" value="1"/>
</dbReference>
<dbReference type="InterPro" id="IPR036412">
    <property type="entry name" value="HAD-like_sf"/>
</dbReference>
<gene>
    <name evidence="6" type="ORF">GQX73_g2899</name>
</gene>